<comment type="caution">
    <text evidence="2">The sequence shown here is derived from an EMBL/GenBank/DDBJ whole genome shotgun (WGS) entry which is preliminary data.</text>
</comment>
<evidence type="ECO:0000313" key="3">
    <source>
        <dbReference type="Proteomes" id="UP000199665"/>
    </source>
</evidence>
<dbReference type="Gene3D" id="3.10.180.10">
    <property type="entry name" value="2,3-Dihydroxybiphenyl 1,2-Dioxygenase, domain 1"/>
    <property type="match status" value="1"/>
</dbReference>
<evidence type="ECO:0000259" key="1">
    <source>
        <dbReference type="Pfam" id="PF13468"/>
    </source>
</evidence>
<dbReference type="InterPro" id="IPR025870">
    <property type="entry name" value="Glyoxalase-like_dom"/>
</dbReference>
<dbReference type="EMBL" id="FNRV01000001">
    <property type="protein sequence ID" value="SEB85102.1"/>
    <property type="molecule type" value="Genomic_DNA"/>
</dbReference>
<accession>A0ABY0XPU1</accession>
<protein>
    <submittedName>
        <fullName evidence="2">Glyoxalase-like domain-containing protein</fullName>
    </submittedName>
</protein>
<sequence>MRRSIIDHLVIVSPTLAAGAQLVERQLGVSMQQGGNHPRMSTHNLLLRLGDCFYLEVIAPDPLAPKPRRPRWFGLDKLNAQASPRLAHWVARTEFLDAADEELQSAFGVIEPMNRGELSWSISIHTDGQLPLDGVVPSLIDWGDSKPPAQRLDEKGCQLQRLEIFHPEPGAVEHHLEMIGFCGPVKVIRNDQYGLRSYIETPDGLKIL</sequence>
<dbReference type="Pfam" id="PF13468">
    <property type="entry name" value="Glyoxalase_3"/>
    <property type="match status" value="1"/>
</dbReference>
<dbReference type="InterPro" id="IPR029068">
    <property type="entry name" value="Glyas_Bleomycin-R_OHBP_Dase"/>
</dbReference>
<keyword evidence="3" id="KW-1185">Reference proteome</keyword>
<dbReference type="Proteomes" id="UP000199665">
    <property type="component" value="Unassembled WGS sequence"/>
</dbReference>
<reference evidence="2 3" key="1">
    <citation type="submission" date="2016-10" db="EMBL/GenBank/DDBJ databases">
        <authorList>
            <person name="Varghese N."/>
            <person name="Submissions S."/>
        </authorList>
    </citation>
    <scope>NUCLEOTIDE SEQUENCE [LARGE SCALE GENOMIC DNA]</scope>
    <source>
        <strain evidence="2 3">DSM 18327</strain>
    </source>
</reference>
<proteinExistence type="predicted"/>
<organism evidence="2 3">
    <name type="scientific">Pseudomonas mohnii</name>
    <dbReference type="NCBI Taxonomy" id="395600"/>
    <lineage>
        <taxon>Bacteria</taxon>
        <taxon>Pseudomonadati</taxon>
        <taxon>Pseudomonadota</taxon>
        <taxon>Gammaproteobacteria</taxon>
        <taxon>Pseudomonadales</taxon>
        <taxon>Pseudomonadaceae</taxon>
        <taxon>Pseudomonas</taxon>
    </lineage>
</organism>
<name>A0ABY0XPU1_9PSED</name>
<evidence type="ECO:0000313" key="2">
    <source>
        <dbReference type="EMBL" id="SEB85102.1"/>
    </source>
</evidence>
<feature type="domain" description="Glyoxalase-like" evidence="1">
    <location>
        <begin position="6"/>
        <end position="177"/>
    </location>
</feature>
<dbReference type="RefSeq" id="WP_090462670.1">
    <property type="nucleotide sequence ID" value="NZ_FNRV01000001.1"/>
</dbReference>
<gene>
    <name evidence="2" type="ORF">SAMN05216205_0806</name>
</gene>